<protein>
    <submittedName>
        <fullName evidence="2">Uncharacterized protein</fullName>
    </submittedName>
</protein>
<feature type="compositionally biased region" description="Basic residues" evidence="1">
    <location>
        <begin position="106"/>
        <end position="117"/>
    </location>
</feature>
<reference evidence="2" key="1">
    <citation type="submission" date="2023-03" db="EMBL/GenBank/DDBJ databases">
        <title>Massive genome expansion in bonnet fungi (Mycena s.s.) driven by repeated elements and novel gene families across ecological guilds.</title>
        <authorList>
            <consortium name="Lawrence Berkeley National Laboratory"/>
            <person name="Harder C.B."/>
            <person name="Miyauchi S."/>
            <person name="Viragh M."/>
            <person name="Kuo A."/>
            <person name="Thoen E."/>
            <person name="Andreopoulos B."/>
            <person name="Lu D."/>
            <person name="Skrede I."/>
            <person name="Drula E."/>
            <person name="Henrissat B."/>
            <person name="Morin E."/>
            <person name="Kohler A."/>
            <person name="Barry K."/>
            <person name="LaButti K."/>
            <person name="Morin E."/>
            <person name="Salamov A."/>
            <person name="Lipzen A."/>
            <person name="Mereny Z."/>
            <person name="Hegedus B."/>
            <person name="Baldrian P."/>
            <person name="Stursova M."/>
            <person name="Weitz H."/>
            <person name="Taylor A."/>
            <person name="Grigoriev I.V."/>
            <person name="Nagy L.G."/>
            <person name="Martin F."/>
            <person name="Kauserud H."/>
        </authorList>
    </citation>
    <scope>NUCLEOTIDE SEQUENCE</scope>
    <source>
        <strain evidence="2">9144</strain>
    </source>
</reference>
<gene>
    <name evidence="2" type="ORF">GGX14DRAFT_394288</name>
</gene>
<evidence type="ECO:0000313" key="2">
    <source>
        <dbReference type="EMBL" id="KAJ7211378.1"/>
    </source>
</evidence>
<feature type="region of interest" description="Disordered" evidence="1">
    <location>
        <begin position="442"/>
        <end position="462"/>
    </location>
</feature>
<feature type="compositionally biased region" description="Basic residues" evidence="1">
    <location>
        <begin position="295"/>
        <end position="306"/>
    </location>
</feature>
<organism evidence="2 3">
    <name type="scientific">Mycena pura</name>
    <dbReference type="NCBI Taxonomy" id="153505"/>
    <lineage>
        <taxon>Eukaryota</taxon>
        <taxon>Fungi</taxon>
        <taxon>Dikarya</taxon>
        <taxon>Basidiomycota</taxon>
        <taxon>Agaricomycotina</taxon>
        <taxon>Agaricomycetes</taxon>
        <taxon>Agaricomycetidae</taxon>
        <taxon>Agaricales</taxon>
        <taxon>Marasmiineae</taxon>
        <taxon>Mycenaceae</taxon>
        <taxon>Mycena</taxon>
    </lineage>
</organism>
<keyword evidence="3" id="KW-1185">Reference proteome</keyword>
<sequence length="507" mass="54905">MSDPTLCRGVDEHGNQCICMRAKDTYVDDDNRTRCTNCGHIETAHPEPKPNITSFVKGFRDAAKLGSSSSVPIKASHEEAEAETNAGLRPKKRKFDISIVDPASKKSNKAGKGKGKAPKTEGELVKYGKAVMLTCGLLSDGSLRKSKLPSPQEIERMRAAGLVVLSSPSKPLAIDTAWTNAEAKAEIARLFPKPIAFITRQPYVGKPDDSVEIQNQPWLAGIAHRQTVTLAADPLPTGVELANHCKILGRPIGDRVLYIVSKVKIPQHRWQWDESDSEDLGSEIDTVPSEDILRTPRKPAPQKKLKIKAEPGLKASDDESDMRNAAKMRTRLSTGTIKKKDFFIPEITAAAGEGDLFIPEVISDDDEEFPQFPRLAPLSPNQDPPSFYDDFSIHSPPPVQESSLPIASSSSESSTIHSSSTLPVQESSVSIASSSSLLSTSTLGHSMSTSMPGPSMPTSVSGSIVSTWESSWLAAHPDAETPDITVRTAPVAKEKAHRFKKMGKGRC</sequence>
<comment type="caution">
    <text evidence="2">The sequence shown here is derived from an EMBL/GenBank/DDBJ whole genome shotgun (WGS) entry which is preliminary data.</text>
</comment>
<evidence type="ECO:0000313" key="3">
    <source>
        <dbReference type="Proteomes" id="UP001219525"/>
    </source>
</evidence>
<feature type="compositionally biased region" description="Low complexity" evidence="1">
    <location>
        <begin position="401"/>
        <end position="422"/>
    </location>
</feature>
<feature type="compositionally biased region" description="Basic and acidic residues" evidence="1">
    <location>
        <begin position="307"/>
        <end position="322"/>
    </location>
</feature>
<dbReference type="EMBL" id="JARJCW010000026">
    <property type="protein sequence ID" value="KAJ7211378.1"/>
    <property type="molecule type" value="Genomic_DNA"/>
</dbReference>
<accession>A0AAD6YCE1</accession>
<feature type="region of interest" description="Disordered" evidence="1">
    <location>
        <begin position="370"/>
        <end position="422"/>
    </location>
</feature>
<dbReference type="Proteomes" id="UP001219525">
    <property type="component" value="Unassembled WGS sequence"/>
</dbReference>
<name>A0AAD6YCE1_9AGAR</name>
<proteinExistence type="predicted"/>
<feature type="region of interest" description="Disordered" evidence="1">
    <location>
        <begin position="293"/>
        <end position="322"/>
    </location>
</feature>
<dbReference type="AlphaFoldDB" id="A0AAD6YCE1"/>
<feature type="region of interest" description="Disordered" evidence="1">
    <location>
        <begin position="70"/>
        <end position="119"/>
    </location>
</feature>
<evidence type="ECO:0000256" key="1">
    <source>
        <dbReference type="SAM" id="MobiDB-lite"/>
    </source>
</evidence>